<dbReference type="InterPro" id="IPR011513">
    <property type="entry name" value="Nse1"/>
</dbReference>
<keyword evidence="3" id="KW-1185">Reference proteome</keyword>
<dbReference type="EnsemblMetazoa" id="PPA43463.1">
    <property type="protein sequence ID" value="PPA43463.1"/>
    <property type="gene ID" value="WBGene00281832"/>
</dbReference>
<dbReference type="OrthoDB" id="5783051at2759"/>
<dbReference type="GO" id="GO:0030915">
    <property type="term" value="C:Smc5-Smc6 complex"/>
    <property type="evidence" value="ECO:0000318"/>
    <property type="project" value="GO_Central"/>
</dbReference>
<dbReference type="PANTHER" id="PTHR20973">
    <property type="entry name" value="NON-SMC ELEMENT 1-RELATED"/>
    <property type="match status" value="1"/>
</dbReference>
<evidence type="ECO:0000256" key="1">
    <source>
        <dbReference type="SAM" id="MobiDB-lite"/>
    </source>
</evidence>
<dbReference type="InterPro" id="IPR036388">
    <property type="entry name" value="WH-like_DNA-bd_sf"/>
</dbReference>
<feature type="compositionally biased region" description="Basic and acidic residues" evidence="1">
    <location>
        <begin position="338"/>
        <end position="351"/>
    </location>
</feature>
<dbReference type="PANTHER" id="PTHR20973:SF0">
    <property type="entry name" value="NON-STRUCTURAL MAINTENANCE OF CHROMOSOMES ELEMENT 1 HOMOLOG"/>
    <property type="match status" value="1"/>
</dbReference>
<feature type="compositionally biased region" description="Basic residues" evidence="1">
    <location>
        <begin position="318"/>
        <end position="327"/>
    </location>
</feature>
<feature type="compositionally biased region" description="Basic residues" evidence="1">
    <location>
        <begin position="352"/>
        <end position="362"/>
    </location>
</feature>
<proteinExistence type="predicted"/>
<feature type="compositionally biased region" description="Polar residues" evidence="1">
    <location>
        <begin position="393"/>
        <end position="413"/>
    </location>
</feature>
<dbReference type="GO" id="GO:0004842">
    <property type="term" value="F:ubiquitin-protein transferase activity"/>
    <property type="evidence" value="ECO:0000318"/>
    <property type="project" value="GO_Central"/>
</dbReference>
<evidence type="ECO:0000313" key="2">
    <source>
        <dbReference type="EnsemblMetazoa" id="PPA43463.1"/>
    </source>
</evidence>
<reference evidence="2" key="2">
    <citation type="submission" date="2022-06" db="UniProtKB">
        <authorList>
            <consortium name="EnsemblMetazoa"/>
        </authorList>
    </citation>
    <scope>IDENTIFICATION</scope>
    <source>
        <strain evidence="2">PS312</strain>
    </source>
</reference>
<dbReference type="Gene3D" id="3.90.1150.220">
    <property type="match status" value="1"/>
</dbReference>
<reference evidence="3" key="1">
    <citation type="journal article" date="2008" name="Nat. Genet.">
        <title>The Pristionchus pacificus genome provides a unique perspective on nematode lifestyle and parasitism.</title>
        <authorList>
            <person name="Dieterich C."/>
            <person name="Clifton S.W."/>
            <person name="Schuster L.N."/>
            <person name="Chinwalla A."/>
            <person name="Delehaunty K."/>
            <person name="Dinkelacker I."/>
            <person name="Fulton L."/>
            <person name="Fulton R."/>
            <person name="Godfrey J."/>
            <person name="Minx P."/>
            <person name="Mitreva M."/>
            <person name="Roeseler W."/>
            <person name="Tian H."/>
            <person name="Witte H."/>
            <person name="Yang S.P."/>
            <person name="Wilson R.K."/>
            <person name="Sommer R.J."/>
        </authorList>
    </citation>
    <scope>NUCLEOTIDE SEQUENCE [LARGE SCALE GENOMIC DNA]</scope>
    <source>
        <strain evidence="3">PS312</strain>
    </source>
</reference>
<dbReference type="CDD" id="cd15489">
    <property type="entry name" value="PHD_SF"/>
    <property type="match status" value="1"/>
</dbReference>
<dbReference type="GO" id="GO:0000724">
    <property type="term" value="P:double-strand break repair via homologous recombination"/>
    <property type="evidence" value="ECO:0000318"/>
    <property type="project" value="GO_Central"/>
</dbReference>
<dbReference type="AlphaFoldDB" id="A0A2A6BGN3"/>
<accession>A0A2A6BGN3</accession>
<dbReference type="Gene3D" id="1.10.10.10">
    <property type="entry name" value="Winged helix-like DNA-binding domain superfamily/Winged helix DNA-binding domain"/>
    <property type="match status" value="1"/>
</dbReference>
<name>A0A2A6BGN3_PRIPA</name>
<feature type="region of interest" description="Disordered" evidence="1">
    <location>
        <begin position="294"/>
        <end position="453"/>
    </location>
</feature>
<dbReference type="GO" id="GO:0005634">
    <property type="term" value="C:nucleus"/>
    <property type="evidence" value="ECO:0000318"/>
    <property type="project" value="GO_Central"/>
</dbReference>
<gene>
    <name evidence="2" type="primary">WBGene00281832</name>
</gene>
<organism evidence="2 3">
    <name type="scientific">Pristionchus pacificus</name>
    <name type="common">Parasitic nematode worm</name>
    <dbReference type="NCBI Taxonomy" id="54126"/>
    <lineage>
        <taxon>Eukaryota</taxon>
        <taxon>Metazoa</taxon>
        <taxon>Ecdysozoa</taxon>
        <taxon>Nematoda</taxon>
        <taxon>Chromadorea</taxon>
        <taxon>Rhabditida</taxon>
        <taxon>Rhabditina</taxon>
        <taxon>Diplogasteromorpha</taxon>
        <taxon>Diplogasteroidea</taxon>
        <taxon>Neodiplogasteridae</taxon>
        <taxon>Pristionchus</taxon>
    </lineage>
</organism>
<accession>A0A8R1YYD0</accession>
<evidence type="ECO:0000313" key="3">
    <source>
        <dbReference type="Proteomes" id="UP000005239"/>
    </source>
</evidence>
<dbReference type="Proteomes" id="UP000005239">
    <property type="component" value="Unassembled WGS sequence"/>
</dbReference>
<sequence length="453" mass="50604">MGTAGEQFDFAKIVSASDTYDDAHRGLLKILIDRGSLTERAFCAHYVRCFATLHFLDEIDYDANELHLKGVTPEAVAELRKKLLETMNTKVQHIGLRLMNAHDEAKNKKKIVLVSERHYSPALAGASPFELVLFNQTNYSNQNELFLVVSWLETMLKPDNDGYIPTNDALKSARDLPVPMKMEKAQQLIDQLLKDDWMRVEAGDMLTLTTRALTELGPILRSRFHCATCCLCTNVTIRKASMLSCDKCECIMHVSCWNNLANNSKSEKVRCPGNGCKAMLKKEEMTEQIKEIEEARNSHGKDRRSRHSTESDPSTSKKSSRGRKNKKATMESDEDEDTGRMRTLRDEDGSKKSSRRGKKTSKKATMDSDSDGDTGRAMSMGSDSDGEAGDLVTANSDGMTGDVSTAKSINGMSDNDDEEVFTKSTRKQFRRSDGSAQSQARKKSKEDDGDEEM</sequence>
<protein>
    <submittedName>
        <fullName evidence="2">Uncharacterized protein</fullName>
    </submittedName>
</protein>